<evidence type="ECO:0000259" key="9">
    <source>
        <dbReference type="PROSITE" id="PS50922"/>
    </source>
</evidence>
<feature type="transmembrane region" description="Helical" evidence="8">
    <location>
        <begin position="499"/>
        <end position="516"/>
    </location>
</feature>
<dbReference type="AlphaFoldDB" id="A0A922KYU3"/>
<reference evidence="10" key="1">
    <citation type="submission" date="2013-05" db="EMBL/GenBank/DDBJ databases">
        <authorList>
            <person name="Yim A.K.Y."/>
            <person name="Chan T.F."/>
            <person name="Ji K.M."/>
            <person name="Liu X.Y."/>
            <person name="Zhou J.W."/>
            <person name="Li R.Q."/>
            <person name="Yang K.Y."/>
            <person name="Li J."/>
            <person name="Li M."/>
            <person name="Law P.T.W."/>
            <person name="Wu Y.L."/>
            <person name="Cai Z.L."/>
            <person name="Qin H."/>
            <person name="Bao Y."/>
            <person name="Leung R.K.K."/>
            <person name="Ng P.K.S."/>
            <person name="Zou J."/>
            <person name="Zhong X.J."/>
            <person name="Ran P.X."/>
            <person name="Zhong N.S."/>
            <person name="Liu Z.G."/>
            <person name="Tsui S.K.W."/>
        </authorList>
    </citation>
    <scope>NUCLEOTIDE SEQUENCE</scope>
    <source>
        <strain evidence="10">Derf</strain>
        <tissue evidence="10">Whole organism</tissue>
    </source>
</reference>
<feature type="domain" description="TLC" evidence="9">
    <location>
        <begin position="414"/>
        <end position="632"/>
    </location>
</feature>
<feature type="transmembrane region" description="Helical" evidence="8">
    <location>
        <begin position="599"/>
        <end position="624"/>
    </location>
</feature>
<dbReference type="PANTHER" id="PTHR12560:SF0">
    <property type="entry name" value="LD18904P"/>
    <property type="match status" value="1"/>
</dbReference>
<feature type="domain" description="TLC" evidence="9">
    <location>
        <begin position="100"/>
        <end position="316"/>
    </location>
</feature>
<dbReference type="GO" id="GO:0050291">
    <property type="term" value="F:sphingosine N-acyltransferase activity"/>
    <property type="evidence" value="ECO:0007669"/>
    <property type="project" value="InterPro"/>
</dbReference>
<proteinExistence type="predicted"/>
<feature type="transmembrane region" description="Helical" evidence="8">
    <location>
        <begin position="469"/>
        <end position="487"/>
    </location>
</feature>
<evidence type="ECO:0000256" key="3">
    <source>
        <dbReference type="ARBA" id="ARBA00004991"/>
    </source>
</evidence>
<feature type="transmembrane region" description="Helical" evidence="8">
    <location>
        <begin position="185"/>
        <end position="202"/>
    </location>
</feature>
<comment type="pathway">
    <text evidence="3">Sphingolipid metabolism.</text>
</comment>
<dbReference type="GO" id="GO:0046513">
    <property type="term" value="P:ceramide biosynthetic process"/>
    <property type="evidence" value="ECO:0007669"/>
    <property type="project" value="InterPro"/>
</dbReference>
<dbReference type="SMART" id="SM00724">
    <property type="entry name" value="TLC"/>
    <property type="match status" value="2"/>
</dbReference>
<keyword evidence="11" id="KW-1185">Reference proteome</keyword>
<keyword evidence="6 7" id="KW-0472">Membrane</keyword>
<keyword evidence="5 8" id="KW-1133">Transmembrane helix</keyword>
<dbReference type="Pfam" id="PF03798">
    <property type="entry name" value="TRAM_LAG1_CLN8"/>
    <property type="match status" value="2"/>
</dbReference>
<accession>A0A922KYU3</accession>
<reference evidence="10" key="2">
    <citation type="journal article" date="2022" name="Res Sq">
        <title>Comparative Genomics Reveals Insights into the Divergent Evolution of Astigmatic Mites and Household Pest Adaptations.</title>
        <authorList>
            <person name="Xiong Q."/>
            <person name="Wan A.T.-Y."/>
            <person name="Liu X.-Y."/>
            <person name="Fung C.S.-H."/>
            <person name="Xiao X."/>
            <person name="Malainual N."/>
            <person name="Hou J."/>
            <person name="Wang L."/>
            <person name="Wang M."/>
            <person name="Yang K."/>
            <person name="Cui Y."/>
            <person name="Leung E."/>
            <person name="Nong W."/>
            <person name="Shin S.-K."/>
            <person name="Au S."/>
            <person name="Jeong K.Y."/>
            <person name="Chew F.T."/>
            <person name="Hui J."/>
            <person name="Leung T.F."/>
            <person name="Tungtrongchitr A."/>
            <person name="Zhong N."/>
            <person name="Liu Z."/>
            <person name="Tsui S."/>
        </authorList>
    </citation>
    <scope>NUCLEOTIDE SEQUENCE</scope>
    <source>
        <strain evidence="10">Derf</strain>
        <tissue evidence="10">Whole organism</tissue>
    </source>
</reference>
<evidence type="ECO:0000313" key="11">
    <source>
        <dbReference type="Proteomes" id="UP000790347"/>
    </source>
</evidence>
<dbReference type="GO" id="GO:0016020">
    <property type="term" value="C:membrane"/>
    <property type="evidence" value="ECO:0007669"/>
    <property type="project" value="UniProtKB-SubCell"/>
</dbReference>
<name>A0A922KYU3_DERFA</name>
<comment type="subcellular location">
    <subcellularLocation>
        <location evidence="1">Membrane</location>
        <topology evidence="1">Multi-pass membrane protein</topology>
    </subcellularLocation>
</comment>
<feature type="transmembrane region" description="Helical" evidence="8">
    <location>
        <begin position="376"/>
        <end position="394"/>
    </location>
</feature>
<comment type="caution">
    <text evidence="10">The sequence shown here is derived from an EMBL/GenBank/DDBJ whole genome shotgun (WGS) entry which is preliminary data.</text>
</comment>
<dbReference type="InterPro" id="IPR016439">
    <property type="entry name" value="Lag1/Lac1-like"/>
</dbReference>
<feature type="transmembrane region" description="Helical" evidence="8">
    <location>
        <begin position="415"/>
        <end position="438"/>
    </location>
</feature>
<feature type="transmembrane region" description="Helical" evidence="8">
    <location>
        <begin position="522"/>
        <end position="538"/>
    </location>
</feature>
<keyword evidence="4 7" id="KW-0812">Transmembrane</keyword>
<evidence type="ECO:0000256" key="6">
    <source>
        <dbReference type="ARBA" id="ARBA00023136"/>
    </source>
</evidence>
<evidence type="ECO:0000256" key="2">
    <source>
        <dbReference type="ARBA" id="ARBA00004760"/>
    </source>
</evidence>
<gene>
    <name evidence="10" type="primary">CERS1_3</name>
    <name evidence="10" type="ORF">DERF_012741</name>
</gene>
<dbReference type="Proteomes" id="UP000790347">
    <property type="component" value="Unassembled WGS sequence"/>
</dbReference>
<protein>
    <submittedName>
        <fullName evidence="10">Ceramide synthase 1</fullName>
    </submittedName>
</protein>
<dbReference type="PANTHER" id="PTHR12560">
    <property type="entry name" value="LONGEVITY ASSURANCE FACTOR 1 LAG1"/>
    <property type="match status" value="1"/>
</dbReference>
<evidence type="ECO:0000256" key="4">
    <source>
        <dbReference type="ARBA" id="ARBA00022692"/>
    </source>
</evidence>
<dbReference type="InterPro" id="IPR006634">
    <property type="entry name" value="TLC-dom"/>
</dbReference>
<organism evidence="10 11">
    <name type="scientific">Dermatophagoides farinae</name>
    <name type="common">American house dust mite</name>
    <dbReference type="NCBI Taxonomy" id="6954"/>
    <lineage>
        <taxon>Eukaryota</taxon>
        <taxon>Metazoa</taxon>
        <taxon>Ecdysozoa</taxon>
        <taxon>Arthropoda</taxon>
        <taxon>Chelicerata</taxon>
        <taxon>Arachnida</taxon>
        <taxon>Acari</taxon>
        <taxon>Acariformes</taxon>
        <taxon>Sarcoptiformes</taxon>
        <taxon>Astigmata</taxon>
        <taxon>Psoroptidia</taxon>
        <taxon>Analgoidea</taxon>
        <taxon>Pyroglyphidae</taxon>
        <taxon>Dermatophagoidinae</taxon>
        <taxon>Dermatophagoides</taxon>
    </lineage>
</organism>
<feature type="transmembrane region" description="Helical" evidence="8">
    <location>
        <begin position="110"/>
        <end position="128"/>
    </location>
</feature>
<evidence type="ECO:0000256" key="5">
    <source>
        <dbReference type="ARBA" id="ARBA00022989"/>
    </source>
</evidence>
<dbReference type="EMBL" id="ASGP02000006">
    <property type="protein sequence ID" value="KAH9501932.1"/>
    <property type="molecule type" value="Genomic_DNA"/>
</dbReference>
<feature type="transmembrane region" description="Helical" evidence="8">
    <location>
        <begin position="208"/>
        <end position="226"/>
    </location>
</feature>
<evidence type="ECO:0000256" key="8">
    <source>
        <dbReference type="SAM" id="Phobius"/>
    </source>
</evidence>
<sequence length="669" mass="80856">MLITITMIRLLEQYWHIINGTHYGLAIVYPHYIQEKIFPPFFDDLIQNVQELLIENHFYWQQLLWISFTVLIISNIRHYFCRYIVNFLIENHYLLERDRKRFSGNIWDSVFYLHTVLLARFICIRLQLLNDENDTKFLWLNNEETVGVDSFLIRLLYLIDMANYLHSAHYIIFIDQWDKDSPMMIVHHVIAAFMLTISYIIHMERIGVVMIYLLEICEVCYFIRCLSKLQIHLLQRHLNPLRLLVFSVLIIVWYYNRLYRYPIIILQSSIEFGFNQLINMKQVAIYILLYYLTLIIQLFNIYWAIQLIRVIIRIFRKGLENIEDFPDYWNMINDSHHLLINVYPEIYDHQPSSSLLFFLQSYWQLFVLNNYCLSEIISIILGITIISIARKLLLINIIDKLLQRRLLLRQDYNKFAIYSWEFLFFTMTVIISGKIVLIDNQWLQQPELFWTDLSIDNNHHKQMATMIKFLYIMDISNYIHSAFIIIFKEKTWNRDSPLLIIHHIIACLLLITSYMIRSYRIGVAMIFLMETNEIFYFIRCIIKLQFTIIQKYSNQLRLIGFSLLTCSWFLNRLYLYPLILIKSAIEFGSTIECKQSPWLIIYVFIYYLMIIILCFNIYWSIILINSIIHIYRNGLTRIEDIREYDYNCNDNNNDLDDDDVDDDIKNKNK</sequence>
<comment type="pathway">
    <text evidence="2">Lipid metabolism; sphingolipid metabolism.</text>
</comment>
<feature type="transmembrane region" description="Helical" evidence="8">
    <location>
        <begin position="63"/>
        <end position="89"/>
    </location>
</feature>
<evidence type="ECO:0000256" key="7">
    <source>
        <dbReference type="PROSITE-ProRule" id="PRU00205"/>
    </source>
</evidence>
<dbReference type="PROSITE" id="PS50922">
    <property type="entry name" value="TLC"/>
    <property type="match status" value="2"/>
</dbReference>
<evidence type="ECO:0000313" key="10">
    <source>
        <dbReference type="EMBL" id="KAH9501932.1"/>
    </source>
</evidence>
<feature type="transmembrane region" description="Helical" evidence="8">
    <location>
        <begin position="285"/>
        <end position="305"/>
    </location>
</feature>
<feature type="transmembrane region" description="Helical" evidence="8">
    <location>
        <begin position="238"/>
        <end position="255"/>
    </location>
</feature>
<feature type="transmembrane region" description="Helical" evidence="8">
    <location>
        <begin position="558"/>
        <end position="579"/>
    </location>
</feature>
<evidence type="ECO:0000256" key="1">
    <source>
        <dbReference type="ARBA" id="ARBA00004141"/>
    </source>
</evidence>